<dbReference type="InterPro" id="IPR045428">
    <property type="entry name" value="EACC1"/>
</dbReference>
<dbReference type="Pfam" id="PF19953">
    <property type="entry name" value="EACC1"/>
    <property type="match status" value="1"/>
</dbReference>
<proteinExistence type="predicted"/>
<reference evidence="1 2" key="1">
    <citation type="submission" date="2016-10" db="EMBL/GenBank/DDBJ databases">
        <authorList>
            <person name="de Groot N.N."/>
        </authorList>
    </citation>
    <scope>NUCLEOTIDE SEQUENCE [LARGE SCALE GENOMIC DNA]</scope>
    <source>
        <strain evidence="1 2">CGMCC 4.7037</strain>
    </source>
</reference>
<sequence length="75" mass="7999">MGGLAETALVAVSSGGALTALAASLKAWLAQPHRSDVRVRIRTEGGTSIDVDAKHVDAKRLERLLRETLSALYKE</sequence>
<protein>
    <submittedName>
        <fullName evidence="1">Uncharacterized protein</fullName>
    </submittedName>
</protein>
<gene>
    <name evidence="1" type="ORF">SAMN05444920_12917</name>
</gene>
<accession>A0A1H6F0Q1</accession>
<name>A0A1H6F0Q1_9ACTN</name>
<dbReference type="EMBL" id="FNVT01000029">
    <property type="protein sequence ID" value="SEH02685.1"/>
    <property type="molecule type" value="Genomic_DNA"/>
</dbReference>
<evidence type="ECO:0000313" key="1">
    <source>
        <dbReference type="EMBL" id="SEH02685.1"/>
    </source>
</evidence>
<evidence type="ECO:0000313" key="2">
    <source>
        <dbReference type="Proteomes" id="UP000236732"/>
    </source>
</evidence>
<organism evidence="1 2">
    <name type="scientific">Nonomuraea solani</name>
    <dbReference type="NCBI Taxonomy" id="1144553"/>
    <lineage>
        <taxon>Bacteria</taxon>
        <taxon>Bacillati</taxon>
        <taxon>Actinomycetota</taxon>
        <taxon>Actinomycetes</taxon>
        <taxon>Streptosporangiales</taxon>
        <taxon>Streptosporangiaceae</taxon>
        <taxon>Nonomuraea</taxon>
    </lineage>
</organism>
<dbReference type="Proteomes" id="UP000236732">
    <property type="component" value="Unassembled WGS sequence"/>
</dbReference>
<dbReference type="AlphaFoldDB" id="A0A1H6F0Q1"/>
<keyword evidence="2" id="KW-1185">Reference proteome</keyword>